<dbReference type="PANTHER" id="PTHR35526">
    <property type="entry name" value="ANTI-SIGMA-F FACTOR RSBW-RELATED"/>
    <property type="match status" value="1"/>
</dbReference>
<proteinExistence type="predicted"/>
<accession>A0ABQ4DPY3</accession>
<dbReference type="Pfam" id="PF13581">
    <property type="entry name" value="HATPase_c_2"/>
    <property type="match status" value="1"/>
</dbReference>
<name>A0ABQ4DPY3_9CELL</name>
<evidence type="ECO:0000313" key="4">
    <source>
        <dbReference type="EMBL" id="GIG41404.1"/>
    </source>
</evidence>
<organism evidence="4 5">
    <name type="scientific">Cellulomonas phragmiteti</name>
    <dbReference type="NCBI Taxonomy" id="478780"/>
    <lineage>
        <taxon>Bacteria</taxon>
        <taxon>Bacillati</taxon>
        <taxon>Actinomycetota</taxon>
        <taxon>Actinomycetes</taxon>
        <taxon>Micrococcales</taxon>
        <taxon>Cellulomonadaceae</taxon>
        <taxon>Cellulomonas</taxon>
    </lineage>
</organism>
<evidence type="ECO:0000256" key="1">
    <source>
        <dbReference type="ARBA" id="ARBA00022527"/>
    </source>
</evidence>
<protein>
    <recommendedName>
        <fullName evidence="3">Histidine kinase/HSP90-like ATPase domain-containing protein</fullName>
    </recommendedName>
</protein>
<feature type="domain" description="Histidine kinase/HSP90-like ATPase" evidence="3">
    <location>
        <begin position="38"/>
        <end position="150"/>
    </location>
</feature>
<sequence>MTDPKPERLELTDSDAGLHLSHPPDGFEPVRTWALSSTAQLRTLRHELADQIGTSTTRDRQDLEATPDKLVLIATELAANALTHGLPPTIVVLSRTDEQWLLDVADHDPESQPVYAGTRITGAGGLGLHLARQLSLSVGWYTTETTKNIWATFPVL</sequence>
<comment type="caution">
    <text evidence="4">The sequence shown here is derived from an EMBL/GenBank/DDBJ whole genome shotgun (WGS) entry which is preliminary data.</text>
</comment>
<dbReference type="EMBL" id="BONP01000025">
    <property type="protein sequence ID" value="GIG41404.1"/>
    <property type="molecule type" value="Genomic_DNA"/>
</dbReference>
<keyword evidence="1" id="KW-0418">Kinase</keyword>
<dbReference type="PANTHER" id="PTHR35526:SF3">
    <property type="entry name" value="ANTI-SIGMA-F FACTOR RSBW"/>
    <property type="match status" value="1"/>
</dbReference>
<dbReference type="InterPro" id="IPR036890">
    <property type="entry name" value="HATPase_C_sf"/>
</dbReference>
<evidence type="ECO:0000313" key="5">
    <source>
        <dbReference type="Proteomes" id="UP000614741"/>
    </source>
</evidence>
<evidence type="ECO:0000256" key="2">
    <source>
        <dbReference type="SAM" id="MobiDB-lite"/>
    </source>
</evidence>
<gene>
    <name evidence="4" type="ORF">Cph01nite_31660</name>
</gene>
<reference evidence="4 5" key="1">
    <citation type="submission" date="2021-01" db="EMBL/GenBank/DDBJ databases">
        <title>Whole genome shotgun sequence of Cellulomonas phragmiteti NBRC 110785.</title>
        <authorList>
            <person name="Komaki H."/>
            <person name="Tamura T."/>
        </authorList>
    </citation>
    <scope>NUCLEOTIDE SEQUENCE [LARGE SCALE GENOMIC DNA]</scope>
    <source>
        <strain evidence="4 5">NBRC 110785</strain>
    </source>
</reference>
<dbReference type="Gene3D" id="3.30.565.10">
    <property type="entry name" value="Histidine kinase-like ATPase, C-terminal domain"/>
    <property type="match status" value="1"/>
</dbReference>
<dbReference type="Proteomes" id="UP000614741">
    <property type="component" value="Unassembled WGS sequence"/>
</dbReference>
<dbReference type="InterPro" id="IPR003594">
    <property type="entry name" value="HATPase_dom"/>
</dbReference>
<feature type="compositionally biased region" description="Basic and acidic residues" evidence="2">
    <location>
        <begin position="1"/>
        <end position="11"/>
    </location>
</feature>
<feature type="region of interest" description="Disordered" evidence="2">
    <location>
        <begin position="1"/>
        <end position="25"/>
    </location>
</feature>
<dbReference type="RefSeq" id="WP_203675688.1">
    <property type="nucleotide sequence ID" value="NZ_BONP01000025.1"/>
</dbReference>
<dbReference type="SUPFAM" id="SSF55874">
    <property type="entry name" value="ATPase domain of HSP90 chaperone/DNA topoisomerase II/histidine kinase"/>
    <property type="match status" value="1"/>
</dbReference>
<keyword evidence="1" id="KW-0808">Transferase</keyword>
<keyword evidence="5" id="KW-1185">Reference proteome</keyword>
<evidence type="ECO:0000259" key="3">
    <source>
        <dbReference type="Pfam" id="PF13581"/>
    </source>
</evidence>
<keyword evidence="1" id="KW-0723">Serine/threonine-protein kinase</keyword>
<dbReference type="InterPro" id="IPR050267">
    <property type="entry name" value="Anti-sigma-factor_SerPK"/>
</dbReference>
<dbReference type="CDD" id="cd16936">
    <property type="entry name" value="HATPase_RsbW-like"/>
    <property type="match status" value="1"/>
</dbReference>